<dbReference type="InterPro" id="IPR023214">
    <property type="entry name" value="HAD_sf"/>
</dbReference>
<dbReference type="RefSeq" id="WP_424511346.1">
    <property type="nucleotide sequence ID" value="NZ_SLXK01000004.1"/>
</dbReference>
<evidence type="ECO:0000313" key="3">
    <source>
        <dbReference type="EMBL" id="TCP30830.1"/>
    </source>
</evidence>
<organism evidence="3 4">
    <name type="scientific">Scopulibacillus darangshiensis</name>
    <dbReference type="NCBI Taxonomy" id="442528"/>
    <lineage>
        <taxon>Bacteria</taxon>
        <taxon>Bacillati</taxon>
        <taxon>Bacillota</taxon>
        <taxon>Bacilli</taxon>
        <taxon>Bacillales</taxon>
        <taxon>Sporolactobacillaceae</taxon>
        <taxon>Scopulibacillus</taxon>
    </lineage>
</organism>
<evidence type="ECO:0000256" key="2">
    <source>
        <dbReference type="SAM" id="SignalP"/>
    </source>
</evidence>
<keyword evidence="1 2" id="KW-0732">Signal</keyword>
<dbReference type="Pfam" id="PF03767">
    <property type="entry name" value="Acid_phosphat_B"/>
    <property type="match status" value="1"/>
</dbReference>
<dbReference type="SFLD" id="SFLDS00003">
    <property type="entry name" value="Haloacid_Dehalogenase"/>
    <property type="match status" value="1"/>
</dbReference>
<dbReference type="InterPro" id="IPR036412">
    <property type="entry name" value="HAD-like_sf"/>
</dbReference>
<dbReference type="CDD" id="cd07534">
    <property type="entry name" value="HAD_CAP"/>
    <property type="match status" value="1"/>
</dbReference>
<dbReference type="AlphaFoldDB" id="A0A4R2P7C0"/>
<gene>
    <name evidence="3" type="ORF">EV207_1049</name>
</gene>
<dbReference type="GO" id="GO:0009279">
    <property type="term" value="C:cell outer membrane"/>
    <property type="evidence" value="ECO:0007669"/>
    <property type="project" value="InterPro"/>
</dbReference>
<keyword evidence="4" id="KW-1185">Reference proteome</keyword>
<dbReference type="PROSITE" id="PS51257">
    <property type="entry name" value="PROKAR_LIPOPROTEIN"/>
    <property type="match status" value="1"/>
</dbReference>
<dbReference type="PIRSF" id="PIRSF019271">
    <property type="entry name" value="Acid_Ptase_C"/>
    <property type="match status" value="1"/>
</dbReference>
<dbReference type="SFLD" id="SFLDG01125">
    <property type="entry name" value="C1.1:_Acid_Phosphatase_Like"/>
    <property type="match status" value="1"/>
</dbReference>
<dbReference type="PANTHER" id="PTHR31284">
    <property type="entry name" value="ACID PHOSPHATASE-LIKE PROTEIN"/>
    <property type="match status" value="1"/>
</dbReference>
<proteinExistence type="predicted"/>
<protein>
    <submittedName>
        <fullName evidence="3">Acid phosphatase</fullName>
    </submittedName>
</protein>
<comment type="caution">
    <text evidence="3">The sequence shown here is derived from an EMBL/GenBank/DDBJ whole genome shotgun (WGS) entry which is preliminary data.</text>
</comment>
<dbReference type="InterPro" id="IPR006423">
    <property type="entry name" value="Lipo_e_P4"/>
</dbReference>
<dbReference type="SUPFAM" id="SSF56784">
    <property type="entry name" value="HAD-like"/>
    <property type="match status" value="1"/>
</dbReference>
<feature type="signal peptide" evidence="2">
    <location>
        <begin position="1"/>
        <end position="20"/>
    </location>
</feature>
<dbReference type="InterPro" id="IPR005519">
    <property type="entry name" value="Acid_phosphat_B-like"/>
</dbReference>
<reference evidence="3 4" key="1">
    <citation type="submission" date="2019-03" db="EMBL/GenBank/DDBJ databases">
        <title>Genomic Encyclopedia of Type Strains, Phase IV (KMG-IV): sequencing the most valuable type-strain genomes for metagenomic binning, comparative biology and taxonomic classification.</title>
        <authorList>
            <person name="Goeker M."/>
        </authorList>
    </citation>
    <scope>NUCLEOTIDE SEQUENCE [LARGE SCALE GENOMIC DNA]</scope>
    <source>
        <strain evidence="3 4">DSM 19377</strain>
    </source>
</reference>
<evidence type="ECO:0000313" key="4">
    <source>
        <dbReference type="Proteomes" id="UP000295416"/>
    </source>
</evidence>
<dbReference type="EMBL" id="SLXK01000004">
    <property type="protein sequence ID" value="TCP30830.1"/>
    <property type="molecule type" value="Genomic_DNA"/>
</dbReference>
<accession>A0A4R2P7C0</accession>
<dbReference type="Gene3D" id="3.40.50.1000">
    <property type="entry name" value="HAD superfamily/HAD-like"/>
    <property type="match status" value="1"/>
</dbReference>
<dbReference type="PANTHER" id="PTHR31284:SF10">
    <property type="entry name" value="ACID PHOSPHATASE-LIKE PROTEIN"/>
    <property type="match status" value="1"/>
</dbReference>
<name>A0A4R2P7C0_9BACL</name>
<sequence>MKKIAGVGALILSFSLVGCSSQTTTSQDVKHSTKAAAAKTIGEEAIMADDWYQTSGEAEALYYQGYNIGKMKLDEALKKGTGKKPAIILDLDETVIDNSPWDAYVAKEGKSFPYKWDEWVNAAKAKAVPGAVDFLNYADKKGVDIYYVSDRSTDQLDATIKNLKRDHIPQANKDHVFLKDHNEHGKQARRDRVAKSHDILLYFGDNLSDFPGFDMKSLKGRNKAVEDEGNKFGDKFVVFPNPMYGNWEDALYGFKDKSAKEKIKDRKDHLNYFQP</sequence>
<dbReference type="Proteomes" id="UP000295416">
    <property type="component" value="Unassembled WGS sequence"/>
</dbReference>
<dbReference type="NCBIfam" id="TIGR01533">
    <property type="entry name" value="lipo_e_P4"/>
    <property type="match status" value="1"/>
</dbReference>
<feature type="chain" id="PRO_5038951512" evidence="2">
    <location>
        <begin position="21"/>
        <end position="275"/>
    </location>
</feature>
<evidence type="ECO:0000256" key="1">
    <source>
        <dbReference type="ARBA" id="ARBA00022729"/>
    </source>
</evidence>